<dbReference type="InterPro" id="IPR004358">
    <property type="entry name" value="Sig_transdc_His_kin-like_C"/>
</dbReference>
<dbReference type="PANTHER" id="PTHR43047">
    <property type="entry name" value="TWO-COMPONENT HISTIDINE PROTEIN KINASE"/>
    <property type="match status" value="1"/>
</dbReference>
<dbReference type="PANTHER" id="PTHR43047:SF9">
    <property type="entry name" value="HISTIDINE KINASE"/>
    <property type="match status" value="1"/>
</dbReference>
<evidence type="ECO:0000256" key="2">
    <source>
        <dbReference type="ARBA" id="ARBA00012438"/>
    </source>
</evidence>
<dbReference type="Gene3D" id="3.40.50.2300">
    <property type="match status" value="1"/>
</dbReference>
<dbReference type="Pfam" id="PF00072">
    <property type="entry name" value="Response_reg"/>
    <property type="match status" value="1"/>
</dbReference>
<dbReference type="GO" id="GO:0000155">
    <property type="term" value="F:phosphorelay sensor kinase activity"/>
    <property type="evidence" value="ECO:0007669"/>
    <property type="project" value="InterPro"/>
</dbReference>
<feature type="modified residue" description="4-aspartylphosphate" evidence="6">
    <location>
        <position position="516"/>
    </location>
</feature>
<dbReference type="EMBL" id="SNWF01000004">
    <property type="protein sequence ID" value="TDN94351.1"/>
    <property type="molecule type" value="Genomic_DNA"/>
</dbReference>
<dbReference type="Gene3D" id="1.10.287.130">
    <property type="match status" value="1"/>
</dbReference>
<dbReference type="PRINTS" id="PR00344">
    <property type="entry name" value="BCTRLSENSOR"/>
</dbReference>
<keyword evidence="4" id="KW-0808">Transferase</keyword>
<dbReference type="GO" id="GO:0009927">
    <property type="term" value="F:histidine phosphotransfer kinase activity"/>
    <property type="evidence" value="ECO:0007669"/>
    <property type="project" value="TreeGrafter"/>
</dbReference>
<evidence type="ECO:0000313" key="11">
    <source>
        <dbReference type="Proteomes" id="UP000294737"/>
    </source>
</evidence>
<feature type="transmembrane region" description="Helical" evidence="7">
    <location>
        <begin position="165"/>
        <end position="183"/>
    </location>
</feature>
<evidence type="ECO:0000256" key="3">
    <source>
        <dbReference type="ARBA" id="ARBA00022553"/>
    </source>
</evidence>
<feature type="transmembrane region" description="Helical" evidence="7">
    <location>
        <begin position="142"/>
        <end position="159"/>
    </location>
</feature>
<feature type="transmembrane region" description="Helical" evidence="7">
    <location>
        <begin position="116"/>
        <end position="135"/>
    </location>
</feature>
<dbReference type="PROSITE" id="PS50110">
    <property type="entry name" value="RESPONSE_REGULATORY"/>
    <property type="match status" value="1"/>
</dbReference>
<dbReference type="InterPro" id="IPR005467">
    <property type="entry name" value="His_kinase_dom"/>
</dbReference>
<keyword evidence="7" id="KW-0472">Membrane</keyword>
<accession>A0A4R6GHA4</accession>
<dbReference type="InterPro" id="IPR003661">
    <property type="entry name" value="HisK_dim/P_dom"/>
</dbReference>
<dbReference type="InterPro" id="IPR036097">
    <property type="entry name" value="HisK_dim/P_sf"/>
</dbReference>
<evidence type="ECO:0000256" key="6">
    <source>
        <dbReference type="PROSITE-ProRule" id="PRU00169"/>
    </source>
</evidence>
<feature type="transmembrane region" description="Helical" evidence="7">
    <location>
        <begin position="91"/>
        <end position="110"/>
    </location>
</feature>
<dbReference type="SUPFAM" id="SSF47384">
    <property type="entry name" value="Homodimeric domain of signal transducing histidine kinase"/>
    <property type="match status" value="1"/>
</dbReference>
<proteinExistence type="predicted"/>
<dbReference type="SMART" id="SM00388">
    <property type="entry name" value="HisKA"/>
    <property type="match status" value="1"/>
</dbReference>
<evidence type="ECO:0000256" key="1">
    <source>
        <dbReference type="ARBA" id="ARBA00000085"/>
    </source>
</evidence>
<dbReference type="Proteomes" id="UP000294737">
    <property type="component" value="Unassembled WGS sequence"/>
</dbReference>
<feature type="transmembrane region" description="Helical" evidence="7">
    <location>
        <begin position="21"/>
        <end position="45"/>
    </location>
</feature>
<feature type="transmembrane region" description="Helical" evidence="7">
    <location>
        <begin position="51"/>
        <end position="70"/>
    </location>
</feature>
<organism evidence="10 11">
    <name type="scientific">Herminiimonas fonticola</name>
    <dbReference type="NCBI Taxonomy" id="303380"/>
    <lineage>
        <taxon>Bacteria</taxon>
        <taxon>Pseudomonadati</taxon>
        <taxon>Pseudomonadota</taxon>
        <taxon>Betaproteobacteria</taxon>
        <taxon>Burkholderiales</taxon>
        <taxon>Oxalobacteraceae</taxon>
        <taxon>Herminiimonas</taxon>
    </lineage>
</organism>
<dbReference type="InterPro" id="IPR001789">
    <property type="entry name" value="Sig_transdc_resp-reg_receiver"/>
</dbReference>
<evidence type="ECO:0000313" key="10">
    <source>
        <dbReference type="EMBL" id="TDN94351.1"/>
    </source>
</evidence>
<dbReference type="SMART" id="SM00448">
    <property type="entry name" value="REC"/>
    <property type="match status" value="1"/>
</dbReference>
<keyword evidence="7" id="KW-0812">Transmembrane</keyword>
<keyword evidence="7" id="KW-1133">Transmembrane helix</keyword>
<feature type="domain" description="Response regulatory" evidence="9">
    <location>
        <begin position="462"/>
        <end position="582"/>
    </location>
</feature>
<dbReference type="EC" id="2.7.13.3" evidence="2"/>
<sequence length="582" mass="63409">MPSSKNAYQANARIFDELINILYRQANPIFFGNIAVAVLSVYLLWDQLDRSLLLMWAGAIFALTAIRMIVVKRDLATSHAVEQATRRGRKYAMLAGLSGCLWGSIGILFFSPDNTVVTVFICIVLAGMTGGSVASQSSFLPSYYAFSLPTVLPFALRSFAHGDALFSILGVLSLFLLGVNLAYSRNLQRTVRESVALRFENTELIAQLRQEKERAESASRSKSQFLAAASHDLRQPTHALGLYIATLRSLCSAPTVRADEVGGVANKLQNALKGLVQLLDISKLDAGVVKVKQEIFDVQEVLETLDQQFAAVAIEQKLRFTVRPSSVLVHTDRSLLHSILANFISNALRYTEHGKILVGVRHRGDFVEIQVLDTGIGIAQEHSDLIFREFYQIGNVARRREHGLGLGLAIVKRTADLLGVRVLMHSVPQRGSVFSVCLPIVGASAKPANAVLNVTSMAGSKTVLVVDDDVDVLDSMRALLSAWGHQVIAAGGLDEALMLAQHHVKNGPAFDMILSDFRLAENTSGIDVVRAVRQVCGSEIPAVIITGDTSTESINQIVASRLKILHKPLDADVLQNVLRELS</sequence>
<dbReference type="InterPro" id="IPR003594">
    <property type="entry name" value="HATPase_dom"/>
</dbReference>
<evidence type="ECO:0000259" key="8">
    <source>
        <dbReference type="PROSITE" id="PS50109"/>
    </source>
</evidence>
<evidence type="ECO:0000256" key="4">
    <source>
        <dbReference type="ARBA" id="ARBA00022679"/>
    </source>
</evidence>
<dbReference type="CDD" id="cd00156">
    <property type="entry name" value="REC"/>
    <property type="match status" value="1"/>
</dbReference>
<dbReference type="SUPFAM" id="SSF55874">
    <property type="entry name" value="ATPase domain of HSP90 chaperone/DNA topoisomerase II/histidine kinase"/>
    <property type="match status" value="1"/>
</dbReference>
<dbReference type="FunFam" id="3.30.565.10:FF:000049">
    <property type="entry name" value="Two-component sensor histidine kinase"/>
    <property type="match status" value="1"/>
</dbReference>
<dbReference type="OrthoDB" id="9810730at2"/>
<dbReference type="InterPro" id="IPR036890">
    <property type="entry name" value="HATPase_C_sf"/>
</dbReference>
<evidence type="ECO:0000256" key="7">
    <source>
        <dbReference type="SAM" id="Phobius"/>
    </source>
</evidence>
<dbReference type="CDD" id="cd00082">
    <property type="entry name" value="HisKA"/>
    <property type="match status" value="1"/>
</dbReference>
<dbReference type="AlphaFoldDB" id="A0A4R6GHA4"/>
<protein>
    <recommendedName>
        <fullName evidence="2">histidine kinase</fullName>
        <ecNumber evidence="2">2.7.13.3</ecNumber>
    </recommendedName>
</protein>
<comment type="catalytic activity">
    <reaction evidence="1">
        <text>ATP + protein L-histidine = ADP + protein N-phospho-L-histidine.</text>
        <dbReference type="EC" id="2.7.13.3"/>
    </reaction>
</comment>
<dbReference type="SMART" id="SM00387">
    <property type="entry name" value="HATPase_c"/>
    <property type="match status" value="1"/>
</dbReference>
<keyword evidence="3 6" id="KW-0597">Phosphoprotein</keyword>
<evidence type="ECO:0000256" key="5">
    <source>
        <dbReference type="ARBA" id="ARBA00022777"/>
    </source>
</evidence>
<reference evidence="10 11" key="1">
    <citation type="submission" date="2019-03" db="EMBL/GenBank/DDBJ databases">
        <title>Genomic Encyclopedia of Type Strains, Phase IV (KMG-IV): sequencing the most valuable type-strain genomes for metagenomic binning, comparative biology and taxonomic classification.</title>
        <authorList>
            <person name="Goeker M."/>
        </authorList>
    </citation>
    <scope>NUCLEOTIDE SEQUENCE [LARGE SCALE GENOMIC DNA]</scope>
    <source>
        <strain evidence="10 11">DSM 18555</strain>
    </source>
</reference>
<dbReference type="InterPro" id="IPR011006">
    <property type="entry name" value="CheY-like_superfamily"/>
</dbReference>
<evidence type="ECO:0000259" key="9">
    <source>
        <dbReference type="PROSITE" id="PS50110"/>
    </source>
</evidence>
<keyword evidence="5 10" id="KW-0418">Kinase</keyword>
<dbReference type="Gene3D" id="3.30.565.10">
    <property type="entry name" value="Histidine kinase-like ATPase, C-terminal domain"/>
    <property type="match status" value="1"/>
</dbReference>
<dbReference type="SUPFAM" id="SSF52172">
    <property type="entry name" value="CheY-like"/>
    <property type="match status" value="1"/>
</dbReference>
<dbReference type="PROSITE" id="PS50109">
    <property type="entry name" value="HIS_KIN"/>
    <property type="match status" value="1"/>
</dbReference>
<gene>
    <name evidence="10" type="ORF">EV677_0894</name>
</gene>
<name>A0A4R6GHA4_9BURK</name>
<comment type="caution">
    <text evidence="10">The sequence shown here is derived from an EMBL/GenBank/DDBJ whole genome shotgun (WGS) entry which is preliminary data.</text>
</comment>
<dbReference type="GO" id="GO:0005886">
    <property type="term" value="C:plasma membrane"/>
    <property type="evidence" value="ECO:0007669"/>
    <property type="project" value="TreeGrafter"/>
</dbReference>
<keyword evidence="11" id="KW-1185">Reference proteome</keyword>
<feature type="domain" description="Histidine kinase" evidence="8">
    <location>
        <begin position="228"/>
        <end position="442"/>
    </location>
</feature>
<dbReference type="Pfam" id="PF02518">
    <property type="entry name" value="HATPase_c"/>
    <property type="match status" value="1"/>
</dbReference>